<reference evidence="2 3" key="1">
    <citation type="journal article" date="2021" name="Genome Biol.">
        <title>AFLAP: assembly-free linkage analysis pipeline using k-mers from genome sequencing data.</title>
        <authorList>
            <person name="Fletcher K."/>
            <person name="Zhang L."/>
            <person name="Gil J."/>
            <person name="Han R."/>
            <person name="Cavanaugh K."/>
            <person name="Michelmore R."/>
        </authorList>
    </citation>
    <scope>NUCLEOTIDE SEQUENCE [LARGE SCALE GENOMIC DNA]</scope>
    <source>
        <strain evidence="2 3">SF5</strain>
    </source>
</reference>
<dbReference type="PANTHER" id="PTHR13239">
    <property type="entry name" value="PROTEIN REQUIRED FOR HYPHAL ANASTOMOSIS HAM-2"/>
    <property type="match status" value="1"/>
</dbReference>
<organism evidence="2 3">
    <name type="scientific">Bremia lactucae</name>
    <name type="common">Lettuce downy mildew</name>
    <dbReference type="NCBI Taxonomy" id="4779"/>
    <lineage>
        <taxon>Eukaryota</taxon>
        <taxon>Sar</taxon>
        <taxon>Stramenopiles</taxon>
        <taxon>Oomycota</taxon>
        <taxon>Peronosporomycetes</taxon>
        <taxon>Peronosporales</taxon>
        <taxon>Peronosporaceae</taxon>
        <taxon>Bremia</taxon>
    </lineage>
</organism>
<name>A0A976FES7_BRELC</name>
<dbReference type="SMART" id="SM01292">
    <property type="entry name" value="N1221"/>
    <property type="match status" value="1"/>
</dbReference>
<dbReference type="KEGG" id="blac:94345810"/>
<gene>
    <name evidence="2" type="ORF">CCR75_002039</name>
</gene>
<keyword evidence="3" id="KW-1185">Reference proteome</keyword>
<sequence>MDKGELLKELSLQEKLAFFYCSYVHEEKIELDTDRELVRLWEKIMTSRRKSRERVCILLNQTENTSAANVHTLDKSFRAKRELLMLSEGSLRTAASSGISLSGRGSILAQVEIAKANNELLQECGALTVFVDRLQRSIHAFRGLNFQHLDLDQVDALINDLQQDMVLVYLLIVFNSHKENAVFDRQLMMIGTMGPSFSLLSILDCLSQLNVLPGFPIKRLLLLFYEWFSAVMGNFNELGALKRYRRERSDIDPSILKDDAANVLHCKTLKPYCDTIQVDMQDPYYLQKKNFAKKREAIHNKYLHRANYELKCQESTEANSATKPLNTLDDEWEVRVETLYQLLLPCMRDHITFFGNLVTLSCGSALNARDKQTFFTRRGDQYGMSDFSAPNGENNDNQFWKWILREKAIVLDVSNLIILLVYKHFRASHACKGEYFMQFFLEANVLATLTKFMNKDVSTYLQVPRQDSDEAKMGFYGLDKELDKCNIRFEDDLNEFSIQSTRTITSILRVLQKLTKRKPNLIKNALCRIVYFLAN</sequence>
<dbReference type="InterPro" id="IPR012486">
    <property type="entry name" value="Far11/STRP_N"/>
</dbReference>
<dbReference type="GeneID" id="94345810"/>
<dbReference type="PANTHER" id="PTHR13239:SF4">
    <property type="entry name" value="AT25231P"/>
    <property type="match status" value="1"/>
</dbReference>
<dbReference type="Pfam" id="PF07923">
    <property type="entry name" value="N1221"/>
    <property type="match status" value="1"/>
</dbReference>
<evidence type="ECO:0000259" key="1">
    <source>
        <dbReference type="SMART" id="SM01292"/>
    </source>
</evidence>
<evidence type="ECO:0000313" key="3">
    <source>
        <dbReference type="Proteomes" id="UP000294530"/>
    </source>
</evidence>
<evidence type="ECO:0000313" key="2">
    <source>
        <dbReference type="EMBL" id="TDH65380.1"/>
    </source>
</evidence>
<dbReference type="GO" id="GO:0005829">
    <property type="term" value="C:cytosol"/>
    <property type="evidence" value="ECO:0007669"/>
    <property type="project" value="TreeGrafter"/>
</dbReference>
<dbReference type="RefSeq" id="XP_067814879.1">
    <property type="nucleotide sequence ID" value="XM_067960139.1"/>
</dbReference>
<proteinExistence type="predicted"/>
<dbReference type="OrthoDB" id="18234at2759"/>
<dbReference type="AlphaFoldDB" id="A0A976FES7"/>
<dbReference type="EMBL" id="SHOA02000001">
    <property type="protein sequence ID" value="TDH65380.1"/>
    <property type="molecule type" value="Genomic_DNA"/>
</dbReference>
<accession>A0A976FES7</accession>
<protein>
    <recommendedName>
        <fullName evidence="1">Far11/STRP N-terminal domain-containing protein</fullName>
    </recommendedName>
</protein>
<feature type="domain" description="Far11/STRP N-terminal" evidence="1">
    <location>
        <begin position="13"/>
        <end position="293"/>
    </location>
</feature>
<comment type="caution">
    <text evidence="2">The sequence shown here is derived from an EMBL/GenBank/DDBJ whole genome shotgun (WGS) entry which is preliminary data.</text>
</comment>
<dbReference type="GO" id="GO:0007010">
    <property type="term" value="P:cytoskeleton organization"/>
    <property type="evidence" value="ECO:0007669"/>
    <property type="project" value="TreeGrafter"/>
</dbReference>
<dbReference type="Pfam" id="PF11882">
    <property type="entry name" value="DUF3402"/>
    <property type="match status" value="1"/>
</dbReference>
<dbReference type="InterPro" id="IPR040185">
    <property type="entry name" value="Far11/STRP"/>
</dbReference>
<dbReference type="Proteomes" id="UP000294530">
    <property type="component" value="Unassembled WGS sequence"/>
</dbReference>
<dbReference type="InterPro" id="IPR021819">
    <property type="entry name" value="Far11/STRP_C"/>
</dbReference>